<accession>A0A4R0I897</accession>
<organism evidence="2 3">
    <name type="scientific">Kribbella sindirgiensis</name>
    <dbReference type="NCBI Taxonomy" id="1124744"/>
    <lineage>
        <taxon>Bacteria</taxon>
        <taxon>Bacillati</taxon>
        <taxon>Actinomycetota</taxon>
        <taxon>Actinomycetes</taxon>
        <taxon>Propionibacteriales</taxon>
        <taxon>Kribbellaceae</taxon>
        <taxon>Kribbella</taxon>
    </lineage>
</organism>
<dbReference type="SUPFAM" id="SSF53474">
    <property type="entry name" value="alpha/beta-Hydrolases"/>
    <property type="match status" value="1"/>
</dbReference>
<dbReference type="Pfam" id="PF00561">
    <property type="entry name" value="Abhydrolase_1"/>
    <property type="match status" value="1"/>
</dbReference>
<feature type="domain" description="AB hydrolase-1" evidence="1">
    <location>
        <begin position="53"/>
        <end position="281"/>
    </location>
</feature>
<protein>
    <submittedName>
        <fullName evidence="2">Alpha/beta fold hydrolase</fullName>
    </submittedName>
</protein>
<dbReference type="Gene3D" id="3.40.50.1820">
    <property type="entry name" value="alpha/beta hydrolase"/>
    <property type="match status" value="1"/>
</dbReference>
<dbReference type="InterPro" id="IPR029058">
    <property type="entry name" value="AB_hydrolase_fold"/>
</dbReference>
<gene>
    <name evidence="2" type="ORF">E0H50_29435</name>
</gene>
<dbReference type="EMBL" id="SJKA01000012">
    <property type="protein sequence ID" value="TCC28429.1"/>
    <property type="molecule type" value="Genomic_DNA"/>
</dbReference>
<dbReference type="OrthoDB" id="63519at2"/>
<dbReference type="PRINTS" id="PR00111">
    <property type="entry name" value="ABHYDROLASE"/>
</dbReference>
<comment type="caution">
    <text evidence="2">The sequence shown here is derived from an EMBL/GenBank/DDBJ whole genome shotgun (WGS) entry which is preliminary data.</text>
</comment>
<evidence type="ECO:0000313" key="3">
    <source>
        <dbReference type="Proteomes" id="UP000292695"/>
    </source>
</evidence>
<reference evidence="2 3" key="1">
    <citation type="submission" date="2019-02" db="EMBL/GenBank/DDBJ databases">
        <title>Kribbella capetownensis sp. nov. and Kribbella speibonae sp. nov., isolated from soil.</title>
        <authorList>
            <person name="Curtis S.M."/>
            <person name="Norton I."/>
            <person name="Everest G.J."/>
            <person name="Meyers P.R."/>
        </authorList>
    </citation>
    <scope>NUCLEOTIDE SEQUENCE [LARGE SCALE GENOMIC DNA]</scope>
    <source>
        <strain evidence="2 3">DSM 27082</strain>
    </source>
</reference>
<keyword evidence="3" id="KW-1185">Reference proteome</keyword>
<dbReference type="PANTHER" id="PTHR43433">
    <property type="entry name" value="HYDROLASE, ALPHA/BETA FOLD FAMILY PROTEIN"/>
    <property type="match status" value="1"/>
</dbReference>
<proteinExistence type="predicted"/>
<evidence type="ECO:0000313" key="2">
    <source>
        <dbReference type="EMBL" id="TCC28429.1"/>
    </source>
</evidence>
<keyword evidence="2" id="KW-0378">Hydrolase</keyword>
<sequence>MTPTCPGTTWSPCSPTTDCKPGARASGHCCGMEFPIGAGGRRLDGVRRGRGAPLLLIQGMAGHHEMWGEELLRELEGRFDIVAYDHRGVGRGDRADEPFTVADLADDAAAVIVAAGWTGAHVLGVSLGGMVAQELVLRHPSLVRSVALGCTTAGGADGVISETSYRMVEAIATRDVEHGLRTSFEANLSRRYAVPGALEIYRRRALAVKVPVPVVLMQFQAALAHDSTDRLRDVDVPALILHGTADAGIPPVNARQLAELLPAAEVEWFEGAGHLFWWEEPDRTASALIANALG</sequence>
<dbReference type="Proteomes" id="UP000292695">
    <property type="component" value="Unassembled WGS sequence"/>
</dbReference>
<evidence type="ECO:0000259" key="1">
    <source>
        <dbReference type="Pfam" id="PF00561"/>
    </source>
</evidence>
<dbReference type="GO" id="GO:0016787">
    <property type="term" value="F:hydrolase activity"/>
    <property type="evidence" value="ECO:0007669"/>
    <property type="project" value="UniProtKB-KW"/>
</dbReference>
<dbReference type="InterPro" id="IPR050471">
    <property type="entry name" value="AB_hydrolase"/>
</dbReference>
<name>A0A4R0I897_9ACTN</name>
<dbReference type="InterPro" id="IPR000073">
    <property type="entry name" value="AB_hydrolase_1"/>
</dbReference>
<dbReference type="AlphaFoldDB" id="A0A4R0I897"/>
<dbReference type="PANTHER" id="PTHR43433:SF5">
    <property type="entry name" value="AB HYDROLASE-1 DOMAIN-CONTAINING PROTEIN"/>
    <property type="match status" value="1"/>
</dbReference>